<dbReference type="InterPro" id="IPR036397">
    <property type="entry name" value="RNaseH_sf"/>
</dbReference>
<keyword evidence="1" id="KW-0489">Methyltransferase</keyword>
<accession>A0A6G0ZEU7</accession>
<reference evidence="1 2" key="1">
    <citation type="submission" date="2019-08" db="EMBL/GenBank/DDBJ databases">
        <title>Whole genome of Aphis craccivora.</title>
        <authorList>
            <person name="Voronova N.V."/>
            <person name="Shulinski R.S."/>
            <person name="Bandarenka Y.V."/>
            <person name="Zhorov D.G."/>
            <person name="Warner D."/>
        </authorList>
    </citation>
    <scope>NUCLEOTIDE SEQUENCE [LARGE SCALE GENOMIC DNA]</scope>
    <source>
        <strain evidence="1">180601</strain>
        <tissue evidence="1">Whole Body</tissue>
    </source>
</reference>
<keyword evidence="2" id="KW-1185">Reference proteome</keyword>
<dbReference type="GO" id="GO:0032259">
    <property type="term" value="P:methylation"/>
    <property type="evidence" value="ECO:0007669"/>
    <property type="project" value="UniProtKB-KW"/>
</dbReference>
<dbReference type="Gene3D" id="3.30.420.10">
    <property type="entry name" value="Ribonuclease H-like superfamily/Ribonuclease H"/>
    <property type="match status" value="1"/>
</dbReference>
<dbReference type="Proteomes" id="UP000478052">
    <property type="component" value="Unassembled WGS sequence"/>
</dbReference>
<evidence type="ECO:0000313" key="1">
    <source>
        <dbReference type="EMBL" id="KAF0769283.1"/>
    </source>
</evidence>
<dbReference type="GO" id="GO:0003676">
    <property type="term" value="F:nucleic acid binding"/>
    <property type="evidence" value="ECO:0007669"/>
    <property type="project" value="InterPro"/>
</dbReference>
<dbReference type="GO" id="GO:0008168">
    <property type="term" value="F:methyltransferase activity"/>
    <property type="evidence" value="ECO:0007669"/>
    <property type="project" value="UniProtKB-KW"/>
</dbReference>
<organism evidence="1 2">
    <name type="scientific">Aphis craccivora</name>
    <name type="common">Cowpea aphid</name>
    <dbReference type="NCBI Taxonomy" id="307492"/>
    <lineage>
        <taxon>Eukaryota</taxon>
        <taxon>Metazoa</taxon>
        <taxon>Ecdysozoa</taxon>
        <taxon>Arthropoda</taxon>
        <taxon>Hexapoda</taxon>
        <taxon>Insecta</taxon>
        <taxon>Pterygota</taxon>
        <taxon>Neoptera</taxon>
        <taxon>Paraneoptera</taxon>
        <taxon>Hemiptera</taxon>
        <taxon>Sternorrhyncha</taxon>
        <taxon>Aphidomorpha</taxon>
        <taxon>Aphidoidea</taxon>
        <taxon>Aphididae</taxon>
        <taxon>Aphidini</taxon>
        <taxon>Aphis</taxon>
        <taxon>Aphis</taxon>
    </lineage>
</organism>
<name>A0A6G0ZEU7_APHCR</name>
<protein>
    <submittedName>
        <fullName evidence="1">Histone-lysine N-methyltransferase SETMAR-like</fullName>
    </submittedName>
</protein>
<sequence length="69" mass="8382">SSDLSRPNYFMFTNFKLDLKRDRFESIEDIKKAITNKQNSIPVETFQKAIEDWKTRSLRCIEVREDYFE</sequence>
<gene>
    <name evidence="1" type="ORF">FWK35_00007145</name>
</gene>
<comment type="caution">
    <text evidence="1">The sequence shown here is derived from an EMBL/GenBank/DDBJ whole genome shotgun (WGS) entry which is preliminary data.</text>
</comment>
<evidence type="ECO:0000313" key="2">
    <source>
        <dbReference type="Proteomes" id="UP000478052"/>
    </source>
</evidence>
<keyword evidence="1" id="KW-0808">Transferase</keyword>
<proteinExistence type="predicted"/>
<dbReference type="OrthoDB" id="10017160at2759"/>
<dbReference type="EMBL" id="VUJU01000620">
    <property type="protein sequence ID" value="KAF0769283.1"/>
    <property type="molecule type" value="Genomic_DNA"/>
</dbReference>
<feature type="non-terminal residue" evidence="1">
    <location>
        <position position="1"/>
    </location>
</feature>
<dbReference type="AlphaFoldDB" id="A0A6G0ZEU7"/>